<keyword evidence="8" id="KW-1185">Reference proteome</keyword>
<dbReference type="EnsemblProtists" id="EOD21709">
    <property type="protein sequence ID" value="EOD21709"/>
    <property type="gene ID" value="EMIHUDRAFT_435675"/>
</dbReference>
<sequence length="264" mass="27586">MRAPLPLALCATLLTHGVARGTDLEASLRANYEDRGMIAEKTADVNLSEPLRYLQAGPASSKRLVVLLHGMVFTADTWKWVGTIDALAEAGFRVVALELKHYAGEYASEAVRTSLLRSFLKALGWPASPRSVLVVAASAGGSVGAPFVLDPKTAPSVAGYVSVSALGIRGNASGPSSVPALLVWGALDQPTSAKEQAHERRRGARAHLCGAPAVRPPRRAAPGLPEGARALQRARGPLRQQPDGRVARPRALVAESGGSVGRCG</sequence>
<feature type="domain" description="AB hydrolase-1" evidence="6">
    <location>
        <begin position="65"/>
        <end position="236"/>
    </location>
</feature>
<comment type="similarity">
    <text evidence="3">Belongs to the AB hydrolase superfamily. ABHD14 family.</text>
</comment>
<evidence type="ECO:0000256" key="3">
    <source>
        <dbReference type="ARBA" id="ARBA00037942"/>
    </source>
</evidence>
<evidence type="ECO:0000313" key="7">
    <source>
        <dbReference type="EnsemblProtists" id="EOD21709"/>
    </source>
</evidence>
<dbReference type="PANTHER" id="PTHR46197">
    <property type="entry name" value="PROTEIN ABHD14B-LIKE"/>
    <property type="match status" value="1"/>
</dbReference>
<dbReference type="RefSeq" id="XP_005774138.1">
    <property type="nucleotide sequence ID" value="XM_005774081.1"/>
</dbReference>
<organism evidence="7 8">
    <name type="scientific">Emiliania huxleyi (strain CCMP1516)</name>
    <dbReference type="NCBI Taxonomy" id="280463"/>
    <lineage>
        <taxon>Eukaryota</taxon>
        <taxon>Haptista</taxon>
        <taxon>Haptophyta</taxon>
        <taxon>Prymnesiophyceae</taxon>
        <taxon>Isochrysidales</taxon>
        <taxon>Noelaerhabdaceae</taxon>
        <taxon>Emiliania</taxon>
    </lineage>
</organism>
<dbReference type="SUPFAM" id="SSF53474">
    <property type="entry name" value="alpha/beta-Hydrolases"/>
    <property type="match status" value="1"/>
</dbReference>
<comment type="subcellular location">
    <subcellularLocation>
        <location evidence="1">Cytoplasm</location>
    </subcellularLocation>
</comment>
<dbReference type="InterPro" id="IPR029058">
    <property type="entry name" value="AB_hydrolase_fold"/>
</dbReference>
<evidence type="ECO:0000313" key="8">
    <source>
        <dbReference type="Proteomes" id="UP000013827"/>
    </source>
</evidence>
<proteinExistence type="inferred from homology"/>
<feature type="chain" id="PRO_5044241827" description="AB hydrolase-1 domain-containing protein" evidence="5">
    <location>
        <begin position="22"/>
        <end position="264"/>
    </location>
</feature>
<dbReference type="AlphaFoldDB" id="A0A0D3JDX4"/>
<accession>A0A0D3JDX4</accession>
<reference evidence="8" key="1">
    <citation type="journal article" date="2013" name="Nature">
        <title>Pan genome of the phytoplankton Emiliania underpins its global distribution.</title>
        <authorList>
            <person name="Read B.A."/>
            <person name="Kegel J."/>
            <person name="Klute M.J."/>
            <person name="Kuo A."/>
            <person name="Lefebvre S.C."/>
            <person name="Maumus F."/>
            <person name="Mayer C."/>
            <person name="Miller J."/>
            <person name="Monier A."/>
            <person name="Salamov A."/>
            <person name="Young J."/>
            <person name="Aguilar M."/>
            <person name="Claverie J.M."/>
            <person name="Frickenhaus S."/>
            <person name="Gonzalez K."/>
            <person name="Herman E.K."/>
            <person name="Lin Y.C."/>
            <person name="Napier J."/>
            <person name="Ogata H."/>
            <person name="Sarno A.F."/>
            <person name="Shmutz J."/>
            <person name="Schroeder D."/>
            <person name="de Vargas C."/>
            <person name="Verret F."/>
            <person name="von Dassow P."/>
            <person name="Valentin K."/>
            <person name="Van de Peer Y."/>
            <person name="Wheeler G."/>
            <person name="Dacks J.B."/>
            <person name="Delwiche C.F."/>
            <person name="Dyhrman S.T."/>
            <person name="Glockner G."/>
            <person name="John U."/>
            <person name="Richards T."/>
            <person name="Worden A.Z."/>
            <person name="Zhang X."/>
            <person name="Grigoriev I.V."/>
            <person name="Allen A.E."/>
            <person name="Bidle K."/>
            <person name="Borodovsky M."/>
            <person name="Bowler C."/>
            <person name="Brownlee C."/>
            <person name="Cock J.M."/>
            <person name="Elias M."/>
            <person name="Gladyshev V.N."/>
            <person name="Groth M."/>
            <person name="Guda C."/>
            <person name="Hadaegh A."/>
            <person name="Iglesias-Rodriguez M.D."/>
            <person name="Jenkins J."/>
            <person name="Jones B.M."/>
            <person name="Lawson T."/>
            <person name="Leese F."/>
            <person name="Lindquist E."/>
            <person name="Lobanov A."/>
            <person name="Lomsadze A."/>
            <person name="Malik S.B."/>
            <person name="Marsh M.E."/>
            <person name="Mackinder L."/>
            <person name="Mock T."/>
            <person name="Mueller-Roeber B."/>
            <person name="Pagarete A."/>
            <person name="Parker M."/>
            <person name="Probert I."/>
            <person name="Quesneville H."/>
            <person name="Raines C."/>
            <person name="Rensing S.A."/>
            <person name="Riano-Pachon D.M."/>
            <person name="Richier S."/>
            <person name="Rokitta S."/>
            <person name="Shiraiwa Y."/>
            <person name="Soanes D.M."/>
            <person name="van der Giezen M."/>
            <person name="Wahlund T.M."/>
            <person name="Williams B."/>
            <person name="Wilson W."/>
            <person name="Wolfe G."/>
            <person name="Wurch L.L."/>
        </authorList>
    </citation>
    <scope>NUCLEOTIDE SEQUENCE</scope>
</reference>
<dbReference type="GO" id="GO:0005737">
    <property type="term" value="C:cytoplasm"/>
    <property type="evidence" value="ECO:0007669"/>
    <property type="project" value="UniProtKB-SubCell"/>
</dbReference>
<evidence type="ECO:0000256" key="5">
    <source>
        <dbReference type="SAM" id="SignalP"/>
    </source>
</evidence>
<keyword evidence="5" id="KW-0732">Signal</keyword>
<keyword evidence="2" id="KW-0963">Cytoplasm</keyword>
<evidence type="ECO:0000256" key="2">
    <source>
        <dbReference type="ARBA" id="ARBA00022490"/>
    </source>
</evidence>
<reference evidence="7" key="2">
    <citation type="submission" date="2024-10" db="UniProtKB">
        <authorList>
            <consortium name="EnsemblProtists"/>
        </authorList>
    </citation>
    <scope>IDENTIFICATION</scope>
</reference>
<protein>
    <recommendedName>
        <fullName evidence="6">AB hydrolase-1 domain-containing protein</fullName>
    </recommendedName>
</protein>
<feature type="region of interest" description="Disordered" evidence="4">
    <location>
        <begin position="205"/>
        <end position="264"/>
    </location>
</feature>
<dbReference type="PaxDb" id="2903-EOD21709"/>
<evidence type="ECO:0000259" key="6">
    <source>
        <dbReference type="Pfam" id="PF12697"/>
    </source>
</evidence>
<feature type="signal peptide" evidence="5">
    <location>
        <begin position="1"/>
        <end position="21"/>
    </location>
</feature>
<dbReference type="KEGG" id="ehx:EMIHUDRAFT_435675"/>
<feature type="compositionally biased region" description="Low complexity" evidence="4">
    <location>
        <begin position="220"/>
        <end position="230"/>
    </location>
</feature>
<dbReference type="HOGENOM" id="CLU_1055355_0_0_1"/>
<dbReference type="InterPro" id="IPR000073">
    <property type="entry name" value="AB_hydrolase_1"/>
</dbReference>
<dbReference type="Proteomes" id="UP000013827">
    <property type="component" value="Unassembled WGS sequence"/>
</dbReference>
<evidence type="ECO:0000256" key="4">
    <source>
        <dbReference type="SAM" id="MobiDB-lite"/>
    </source>
</evidence>
<dbReference type="Gene3D" id="3.40.50.1820">
    <property type="entry name" value="alpha/beta hydrolase"/>
    <property type="match status" value="1"/>
</dbReference>
<dbReference type="PANTHER" id="PTHR46197:SF3">
    <property type="entry name" value="AB HYDROLASE-1 DOMAIN-CONTAINING PROTEIN"/>
    <property type="match status" value="1"/>
</dbReference>
<dbReference type="STRING" id="2903.R1ELE7"/>
<dbReference type="Pfam" id="PF12697">
    <property type="entry name" value="Abhydrolase_6"/>
    <property type="match status" value="1"/>
</dbReference>
<evidence type="ECO:0000256" key="1">
    <source>
        <dbReference type="ARBA" id="ARBA00004496"/>
    </source>
</evidence>
<dbReference type="GeneID" id="17267216"/>
<name>A0A0D3JDX4_EMIH1</name>